<dbReference type="GO" id="GO:0043213">
    <property type="term" value="P:bacteriocin transport"/>
    <property type="evidence" value="ECO:0007669"/>
    <property type="project" value="InterPro"/>
</dbReference>
<evidence type="ECO:0000313" key="4">
    <source>
        <dbReference type="Proteomes" id="UP000445000"/>
    </source>
</evidence>
<dbReference type="GO" id="GO:0019534">
    <property type="term" value="F:toxin transmembrane transporter activity"/>
    <property type="evidence" value="ECO:0007669"/>
    <property type="project" value="InterPro"/>
</dbReference>
<protein>
    <recommendedName>
        <fullName evidence="5">Protein TolA</fullName>
    </recommendedName>
</protein>
<dbReference type="GO" id="GO:0016020">
    <property type="term" value="C:membrane"/>
    <property type="evidence" value="ECO:0007669"/>
    <property type="project" value="InterPro"/>
</dbReference>
<gene>
    <name evidence="3" type="ORF">GCM10011487_61160</name>
</gene>
<comment type="caution">
    <text evidence="3">The sequence shown here is derived from an EMBL/GenBank/DDBJ whole genome shotgun (WGS) entry which is preliminary data.</text>
</comment>
<sequence>MVDFVKQHWTYILGALLLHAVFAGIFGLTMLNMQRTPPPVQLAIQAVVVDPKMLNDAARQQRQQRERDRAQQQQREQQAQREAEQQKQRDQEQAAEQQRREQQEVQRKEAEQRAEAERQVELKQRQDAEQRRQAEEQQLRERQEAEKKRAAAEAERKKRAEEEAKRVAEIQRKQREEAERRKAADDKRRQEAVESDLQRQLQEEEANAAADAAAASSPEAAQYIAMIQQAVQRRWNRPLSARDDLLCQVTVRQTPAGVVLSARVGSCNGDAAVKQSVQNAVISASPLPAPPNPRLFQPEITFNFRPGGG</sequence>
<keyword evidence="2" id="KW-0472">Membrane</keyword>
<dbReference type="Gene3D" id="3.30.1150.10">
    <property type="match status" value="1"/>
</dbReference>
<dbReference type="RefSeq" id="WP_161815732.1">
    <property type="nucleotide sequence ID" value="NZ_BLJN01000008.1"/>
</dbReference>
<feature type="compositionally biased region" description="Basic and acidic residues" evidence="1">
    <location>
        <begin position="78"/>
        <end position="192"/>
    </location>
</feature>
<keyword evidence="2" id="KW-1133">Transmembrane helix</keyword>
<name>A0A829YNQ1_9GAMM</name>
<reference evidence="4" key="1">
    <citation type="submission" date="2020-01" db="EMBL/GenBank/DDBJ databases">
        <title>'Steroidobacter agaridevorans' sp. nov., agar-degrading bacteria isolated from rhizosphere soils.</title>
        <authorList>
            <person name="Ikenaga M."/>
            <person name="Kataoka M."/>
            <person name="Murouchi A."/>
            <person name="Katsuragi S."/>
            <person name="Sakai M."/>
        </authorList>
    </citation>
    <scope>NUCLEOTIDE SEQUENCE [LARGE SCALE GENOMIC DNA]</scope>
    <source>
        <strain evidence="4">YU21-B</strain>
    </source>
</reference>
<dbReference type="SUPFAM" id="SSF74653">
    <property type="entry name" value="TolA/TonB C-terminal domain"/>
    <property type="match status" value="1"/>
</dbReference>
<evidence type="ECO:0000313" key="3">
    <source>
        <dbReference type="EMBL" id="GFE84116.1"/>
    </source>
</evidence>
<keyword evidence="4" id="KW-1185">Reference proteome</keyword>
<evidence type="ECO:0000256" key="2">
    <source>
        <dbReference type="SAM" id="Phobius"/>
    </source>
</evidence>
<dbReference type="InterPro" id="IPR014161">
    <property type="entry name" value="Tol-Pal_TolA"/>
</dbReference>
<keyword evidence="2" id="KW-0812">Transmembrane</keyword>
<accession>A0A829YNQ1</accession>
<proteinExistence type="predicted"/>
<evidence type="ECO:0008006" key="5">
    <source>
        <dbReference type="Google" id="ProtNLM"/>
    </source>
</evidence>
<dbReference type="AlphaFoldDB" id="A0A829YNQ1"/>
<dbReference type="Proteomes" id="UP000445000">
    <property type="component" value="Unassembled WGS sequence"/>
</dbReference>
<organism evidence="3 4">
    <name type="scientific">Steroidobacter agaridevorans</name>
    <dbReference type="NCBI Taxonomy" id="2695856"/>
    <lineage>
        <taxon>Bacteria</taxon>
        <taxon>Pseudomonadati</taxon>
        <taxon>Pseudomonadota</taxon>
        <taxon>Gammaproteobacteria</taxon>
        <taxon>Steroidobacterales</taxon>
        <taxon>Steroidobacteraceae</taxon>
        <taxon>Steroidobacter</taxon>
    </lineage>
</organism>
<evidence type="ECO:0000256" key="1">
    <source>
        <dbReference type="SAM" id="MobiDB-lite"/>
    </source>
</evidence>
<feature type="transmembrane region" description="Helical" evidence="2">
    <location>
        <begin position="12"/>
        <end position="31"/>
    </location>
</feature>
<dbReference type="Pfam" id="PF13103">
    <property type="entry name" value="TonB_2"/>
    <property type="match status" value="1"/>
</dbReference>
<dbReference type="EMBL" id="BLJN01000008">
    <property type="protein sequence ID" value="GFE84116.1"/>
    <property type="molecule type" value="Genomic_DNA"/>
</dbReference>
<dbReference type="NCBIfam" id="TIGR02794">
    <property type="entry name" value="tolA_full"/>
    <property type="match status" value="1"/>
</dbReference>
<feature type="region of interest" description="Disordered" evidence="1">
    <location>
        <begin position="56"/>
        <end position="214"/>
    </location>
</feature>